<feature type="region of interest" description="Disordered" evidence="1">
    <location>
        <begin position="1"/>
        <end position="49"/>
    </location>
</feature>
<proteinExistence type="predicted"/>
<dbReference type="EMBL" id="JBBPFD010000002">
    <property type="protein sequence ID" value="KAK7938756.1"/>
    <property type="molecule type" value="Genomic_DNA"/>
</dbReference>
<dbReference type="AlphaFoldDB" id="A0AAW0PSM5"/>
<keyword evidence="3" id="KW-1185">Reference proteome</keyword>
<feature type="compositionally biased region" description="Basic and acidic residues" evidence="1">
    <location>
        <begin position="8"/>
        <end position="49"/>
    </location>
</feature>
<name>A0AAW0PSM5_9GOBI</name>
<feature type="region of interest" description="Disordered" evidence="1">
    <location>
        <begin position="132"/>
        <end position="166"/>
    </location>
</feature>
<evidence type="ECO:0000313" key="2">
    <source>
        <dbReference type="EMBL" id="KAK7938756.1"/>
    </source>
</evidence>
<protein>
    <submittedName>
        <fullName evidence="2">Uncharacterized protein</fullName>
    </submittedName>
</protein>
<gene>
    <name evidence="2" type="ORF">WMY93_002082</name>
</gene>
<sequence>MDQPLLKDWPRTGQDPHRAGLDPDHIRTTSDPGPDRPEPESGQRHARAPHHDLVCACARVSRVKARVRVSGERVHQKGVARMLETSGAVLVLTDHNDSRAPAAARSGPGLLSSGPGWARLGPDVLLRAGSDCGTEAPPAAAPTVRSEQSNRSGTSTGHFHNKTPTTVHGPVFGPGPRLQQLWALQGCCLTRNVPHGMSHRRAHCHCLQPQHRAFYCEGDVF</sequence>
<comment type="caution">
    <text evidence="2">The sequence shown here is derived from an EMBL/GenBank/DDBJ whole genome shotgun (WGS) entry which is preliminary data.</text>
</comment>
<evidence type="ECO:0000313" key="3">
    <source>
        <dbReference type="Proteomes" id="UP001460270"/>
    </source>
</evidence>
<reference evidence="3" key="1">
    <citation type="submission" date="2024-04" db="EMBL/GenBank/DDBJ databases">
        <title>Salinicola lusitanus LLJ914,a marine bacterium isolated from the Okinawa Trough.</title>
        <authorList>
            <person name="Li J."/>
        </authorList>
    </citation>
    <scope>NUCLEOTIDE SEQUENCE [LARGE SCALE GENOMIC DNA]</scope>
</reference>
<accession>A0AAW0PSM5</accession>
<evidence type="ECO:0000256" key="1">
    <source>
        <dbReference type="SAM" id="MobiDB-lite"/>
    </source>
</evidence>
<feature type="compositionally biased region" description="Polar residues" evidence="1">
    <location>
        <begin position="145"/>
        <end position="166"/>
    </location>
</feature>
<organism evidence="2 3">
    <name type="scientific">Mugilogobius chulae</name>
    <name type="common">yellowstripe goby</name>
    <dbReference type="NCBI Taxonomy" id="88201"/>
    <lineage>
        <taxon>Eukaryota</taxon>
        <taxon>Metazoa</taxon>
        <taxon>Chordata</taxon>
        <taxon>Craniata</taxon>
        <taxon>Vertebrata</taxon>
        <taxon>Euteleostomi</taxon>
        <taxon>Actinopterygii</taxon>
        <taxon>Neopterygii</taxon>
        <taxon>Teleostei</taxon>
        <taxon>Neoteleostei</taxon>
        <taxon>Acanthomorphata</taxon>
        <taxon>Gobiaria</taxon>
        <taxon>Gobiiformes</taxon>
        <taxon>Gobioidei</taxon>
        <taxon>Gobiidae</taxon>
        <taxon>Gobionellinae</taxon>
        <taxon>Mugilogobius</taxon>
    </lineage>
</organism>
<dbReference type="Proteomes" id="UP001460270">
    <property type="component" value="Unassembled WGS sequence"/>
</dbReference>